<reference evidence="1" key="1">
    <citation type="submission" date="2008-01" db="EMBL/GenBank/DDBJ databases">
        <title>Complete sequence of chromosome of Caulobacter sp. K31.</title>
        <authorList>
            <consortium name="US DOE Joint Genome Institute"/>
            <person name="Copeland A."/>
            <person name="Lucas S."/>
            <person name="Lapidus A."/>
            <person name="Barry K."/>
            <person name="Glavina del Rio T."/>
            <person name="Dalin E."/>
            <person name="Tice H."/>
            <person name="Pitluck S."/>
            <person name="Bruce D."/>
            <person name="Goodwin L."/>
            <person name="Thompson L.S."/>
            <person name="Brettin T."/>
            <person name="Detter J.C."/>
            <person name="Han C."/>
            <person name="Schmutz J."/>
            <person name="Larimer F."/>
            <person name="Land M."/>
            <person name="Hauser L."/>
            <person name="Kyrpides N."/>
            <person name="Kim E."/>
            <person name="Stephens C."/>
            <person name="Richardson P."/>
        </authorList>
    </citation>
    <scope>NUCLEOTIDE SEQUENCE [LARGE SCALE GENOMIC DNA]</scope>
    <source>
        <strain evidence="1">K31</strain>
    </source>
</reference>
<sequence length="119" mass="13389">MIGWIAKTCRGVADALSRLGRRRWRPAYRVEIVEDLPARLRGDVLYVVAEGGHPLHASMACPRWRCSTVLNMNLAPDETPRWSIGVSAKGAPTLAPSVWRRGDCGCHFFLRQGELEWCE</sequence>
<evidence type="ECO:0000313" key="1">
    <source>
        <dbReference type="EMBL" id="ABZ71128.1"/>
    </source>
</evidence>
<dbReference type="InterPro" id="IPR045384">
    <property type="entry name" value="DUF6527"/>
</dbReference>
<dbReference type="AlphaFoldDB" id="B0T6R3"/>
<name>B0T6R3_CAUSK</name>
<dbReference type="eggNOG" id="ENOG5033FWN">
    <property type="taxonomic scope" value="Bacteria"/>
</dbReference>
<organism evidence="1">
    <name type="scientific">Caulobacter sp. (strain K31)</name>
    <dbReference type="NCBI Taxonomy" id="366602"/>
    <lineage>
        <taxon>Bacteria</taxon>
        <taxon>Pseudomonadati</taxon>
        <taxon>Pseudomonadota</taxon>
        <taxon>Alphaproteobacteria</taxon>
        <taxon>Caulobacterales</taxon>
        <taxon>Caulobacteraceae</taxon>
        <taxon>Caulobacter</taxon>
    </lineage>
</organism>
<gene>
    <name evidence="1" type="ordered locus">Caul_2000</name>
</gene>
<dbReference type="Pfam" id="PF20137">
    <property type="entry name" value="BubE"/>
    <property type="match status" value="1"/>
</dbReference>
<protein>
    <submittedName>
        <fullName evidence="1">Uncharacterized protein</fullName>
    </submittedName>
</protein>
<proteinExistence type="predicted"/>
<dbReference type="EMBL" id="CP000927">
    <property type="protein sequence ID" value="ABZ71128.1"/>
    <property type="molecule type" value="Genomic_DNA"/>
</dbReference>
<dbReference type="HOGENOM" id="CLU_163995_0_0_5"/>
<accession>B0T6R3</accession>
<dbReference type="STRING" id="366602.Caul_2000"/>
<dbReference type="KEGG" id="cak:Caul_2000"/>